<evidence type="ECO:0000256" key="11">
    <source>
        <dbReference type="ARBA" id="ARBA00023180"/>
    </source>
</evidence>
<evidence type="ECO:0000256" key="15">
    <source>
        <dbReference type="RuleBase" id="RU003431"/>
    </source>
</evidence>
<evidence type="ECO:0000256" key="16">
    <source>
        <dbReference type="SAM" id="MobiDB-lite"/>
    </source>
</evidence>
<dbReference type="PROSITE" id="PS00452">
    <property type="entry name" value="GUANYLATE_CYCLASE_1"/>
    <property type="match status" value="1"/>
</dbReference>
<dbReference type="GO" id="GO:0005525">
    <property type="term" value="F:GTP binding"/>
    <property type="evidence" value="ECO:0007669"/>
    <property type="project" value="UniProtKB-KW"/>
</dbReference>
<dbReference type="GO" id="GO:0001653">
    <property type="term" value="F:peptide receptor activity"/>
    <property type="evidence" value="ECO:0007669"/>
    <property type="project" value="TreeGrafter"/>
</dbReference>
<dbReference type="PROSITE" id="PS50011">
    <property type="entry name" value="PROTEIN_KINASE_DOM"/>
    <property type="match status" value="1"/>
</dbReference>
<reference evidence="21" key="1">
    <citation type="submission" date="2022-11" db="UniProtKB">
        <authorList>
            <consortium name="WormBaseParasite"/>
        </authorList>
    </citation>
    <scope>IDENTIFICATION</scope>
</reference>
<organism evidence="20 21">
    <name type="scientific">Setaria digitata</name>
    <dbReference type="NCBI Taxonomy" id="48799"/>
    <lineage>
        <taxon>Eukaryota</taxon>
        <taxon>Metazoa</taxon>
        <taxon>Ecdysozoa</taxon>
        <taxon>Nematoda</taxon>
        <taxon>Chromadorea</taxon>
        <taxon>Rhabditida</taxon>
        <taxon>Spirurina</taxon>
        <taxon>Spiruromorpha</taxon>
        <taxon>Filarioidea</taxon>
        <taxon>Setariidae</taxon>
        <taxon>Setaria</taxon>
    </lineage>
</organism>
<dbReference type="Pfam" id="PF00211">
    <property type="entry name" value="Guanylate_cyc"/>
    <property type="match status" value="1"/>
</dbReference>
<dbReference type="Proteomes" id="UP000887581">
    <property type="component" value="Unplaced"/>
</dbReference>
<keyword evidence="11" id="KW-0325">Glycoprotein</keyword>
<feature type="compositionally biased region" description="Basic and acidic residues" evidence="16">
    <location>
        <begin position="1"/>
        <end position="10"/>
    </location>
</feature>
<dbReference type="CDD" id="cd06352">
    <property type="entry name" value="PBP1_NPR_GC-like"/>
    <property type="match status" value="1"/>
</dbReference>
<proteinExistence type="inferred from homology"/>
<dbReference type="WBParaSite" id="sdigi.contig11.g1174.t1">
    <property type="protein sequence ID" value="sdigi.contig11.g1174.t1"/>
    <property type="gene ID" value="sdigi.contig11.g1174"/>
</dbReference>
<dbReference type="Gene3D" id="3.40.50.2300">
    <property type="match status" value="2"/>
</dbReference>
<keyword evidence="13 15" id="KW-0141">cGMP biosynthesis</keyword>
<dbReference type="AlphaFoldDB" id="A0A915PCN9"/>
<keyword evidence="5" id="KW-0547">Nucleotide-binding</keyword>
<dbReference type="SUPFAM" id="SSF55073">
    <property type="entry name" value="Nucleotide cyclase"/>
    <property type="match status" value="1"/>
</dbReference>
<accession>A0A915PCN9</accession>
<dbReference type="InterPro" id="IPR029787">
    <property type="entry name" value="Nucleotide_cyclase"/>
</dbReference>
<dbReference type="PROSITE" id="PS50125">
    <property type="entry name" value="GUANYLATE_CYCLASE_2"/>
    <property type="match status" value="1"/>
</dbReference>
<keyword evidence="12 14" id="KW-0456">Lyase</keyword>
<dbReference type="Pfam" id="PF07714">
    <property type="entry name" value="PK_Tyr_Ser-Thr"/>
    <property type="match status" value="1"/>
</dbReference>
<dbReference type="Pfam" id="PF01094">
    <property type="entry name" value="ANF_receptor"/>
    <property type="match status" value="1"/>
</dbReference>
<dbReference type="GO" id="GO:0009581">
    <property type="term" value="P:detection of external stimulus"/>
    <property type="evidence" value="ECO:0007669"/>
    <property type="project" value="UniProtKB-ARBA"/>
</dbReference>
<dbReference type="GO" id="GO:0004672">
    <property type="term" value="F:protein kinase activity"/>
    <property type="evidence" value="ECO:0007669"/>
    <property type="project" value="InterPro"/>
</dbReference>
<dbReference type="InterPro" id="IPR000719">
    <property type="entry name" value="Prot_kinase_dom"/>
</dbReference>
<feature type="compositionally biased region" description="Polar residues" evidence="16">
    <location>
        <begin position="11"/>
        <end position="33"/>
    </location>
</feature>
<dbReference type="GO" id="GO:0007168">
    <property type="term" value="P:receptor guanylyl cyclase signaling pathway"/>
    <property type="evidence" value="ECO:0007669"/>
    <property type="project" value="TreeGrafter"/>
</dbReference>
<sequence length="1069" mass="120597">MSVVKTRTESVHVSQFPSSTKEMSENKAINSTHPSDKQLDDTLRHIKDSKVMATSKKRIKLKLGHIGAAGALSNEDKMLNVSLEDLYENGIIDEEMDIEISSRPGCGYSFEGAAVAAEMFYKEEIRAFIGPYCSSELDVVAKMATFWNTPVISYTATNGLIDKTIYRTLARVSFTNVNSIAEAVAALLAHYKWLKVAIVTNTGAADRVSTLEDVLKRRQVTVLKKVIFEMNSTSEEMIASDLLNQLRSSARIIVCTFSSMLHMSREFMAATYNVGMHSRDFVYILPWISDGKKDALPWFGTAGETMQKVRDHYENAIMDNIYSYLHIYDALVLYAHAVRALFNETKDPSVLDDGKLVWNKMRRLRFEGGTTGTVMMDDLADRVPNLAAFYVPPGGKKMAKIVNISSKLKPNCNGLLNKFGCYDLLVTDMITGFWPSHDGLLPRDEPACGFRDEKCSYMIEIILGSALITIAALVVLFYIIYRYCESRGLQKMAWRVYKDDVKILDEEQLKSMKSIGSSTTKMSELSIGQKKHALVGANTHVTYHLYPQRRPIKFGREDLKLLTQMKAAVHDNLNIFVGMVFNQGENMFLIWKFCSRGTIQDIIYNQNMTLDEKFHAAFIRDITQGLEYLHNSPIGYHGSLSPWACLIDSNWMVKLTDFGIANSIERWEKLGLISVNALTSDDDRSGPTQRTSVLYCAPEILKNREVNRRSLKSQDWKKQSKNLRQAGDIYSFGMIMYEILFRSLPYPENTDINELVDMISDGSRTFPPRIIHSRNMHPDLCALLEDCWSENLEIRPTIRRVQLNTKMVLKVKGSLVDQMMLVMEQYATNLEKLVADRTAMLEEANVRADKLLSQYVANELKLGHSVPPKLFEMATVLFSDIVSFTNICSSSTPLEVVTMLNGLYSGFDECISRNGAYKVETIGDAYMVVSGIPEENGSKHIQCIADVALDMREYLNSYRVPHRPEKLQCRWGFHTGPAAAGVVGLTSPRYCLFGDTVNEASRMESTSFPGKIQISSDSRDFLLVHYPFYVCQERGKVEVKGKGVLVTHWLEKKLVDQPSEINNLCGATT</sequence>
<evidence type="ECO:0000256" key="8">
    <source>
        <dbReference type="ARBA" id="ARBA00023134"/>
    </source>
</evidence>
<evidence type="ECO:0000256" key="14">
    <source>
        <dbReference type="RuleBase" id="RU000405"/>
    </source>
</evidence>
<dbReference type="GO" id="GO:0009266">
    <property type="term" value="P:response to temperature stimulus"/>
    <property type="evidence" value="ECO:0007669"/>
    <property type="project" value="UniProtKB-ARBA"/>
</dbReference>
<evidence type="ECO:0000256" key="5">
    <source>
        <dbReference type="ARBA" id="ARBA00022741"/>
    </source>
</evidence>
<dbReference type="CDD" id="cd07302">
    <property type="entry name" value="CHD"/>
    <property type="match status" value="1"/>
</dbReference>
<evidence type="ECO:0000256" key="1">
    <source>
        <dbReference type="ARBA" id="ARBA00001436"/>
    </source>
</evidence>
<feature type="domain" description="Guanylate cyclase" evidence="19">
    <location>
        <begin position="875"/>
        <end position="1004"/>
    </location>
</feature>
<dbReference type="GO" id="GO:0035556">
    <property type="term" value="P:intracellular signal transduction"/>
    <property type="evidence" value="ECO:0007669"/>
    <property type="project" value="InterPro"/>
</dbReference>
<dbReference type="InterPro" id="IPR001054">
    <property type="entry name" value="A/G_cyclase"/>
</dbReference>
<dbReference type="SUPFAM" id="SSF56112">
    <property type="entry name" value="Protein kinase-like (PK-like)"/>
    <property type="match status" value="1"/>
</dbReference>
<dbReference type="GO" id="GO:0005524">
    <property type="term" value="F:ATP binding"/>
    <property type="evidence" value="ECO:0007669"/>
    <property type="project" value="InterPro"/>
</dbReference>
<dbReference type="InterPro" id="IPR001828">
    <property type="entry name" value="ANF_lig-bd_rcpt"/>
</dbReference>
<dbReference type="EC" id="4.6.1.2" evidence="3 15"/>
<evidence type="ECO:0000256" key="6">
    <source>
        <dbReference type="ARBA" id="ARBA00022842"/>
    </source>
</evidence>
<keyword evidence="6" id="KW-0460">Magnesium</keyword>
<comment type="catalytic activity">
    <reaction evidence="1 15">
        <text>GTP = 3',5'-cyclic GMP + diphosphate</text>
        <dbReference type="Rhea" id="RHEA:13665"/>
        <dbReference type="ChEBI" id="CHEBI:33019"/>
        <dbReference type="ChEBI" id="CHEBI:37565"/>
        <dbReference type="ChEBI" id="CHEBI:57746"/>
        <dbReference type="EC" id="4.6.1.2"/>
    </reaction>
</comment>
<evidence type="ECO:0000256" key="4">
    <source>
        <dbReference type="ARBA" id="ARBA00022692"/>
    </source>
</evidence>
<comment type="subcellular location">
    <subcellularLocation>
        <location evidence="2">Membrane</location>
        <topology evidence="2">Single-pass type I membrane protein</topology>
    </subcellularLocation>
</comment>
<dbReference type="PANTHER" id="PTHR11920:SF370">
    <property type="entry name" value="RECEPTOR-TYPE GUANYLATE CYCLASE GCY-18"/>
    <property type="match status" value="1"/>
</dbReference>
<dbReference type="GO" id="GO:0004016">
    <property type="term" value="F:adenylate cyclase activity"/>
    <property type="evidence" value="ECO:0007669"/>
    <property type="project" value="TreeGrafter"/>
</dbReference>
<evidence type="ECO:0000256" key="10">
    <source>
        <dbReference type="ARBA" id="ARBA00023170"/>
    </source>
</evidence>
<evidence type="ECO:0000256" key="3">
    <source>
        <dbReference type="ARBA" id="ARBA00012202"/>
    </source>
</evidence>
<keyword evidence="4 17" id="KW-0812">Transmembrane</keyword>
<dbReference type="FunFam" id="1.10.510.10:FF:000941">
    <property type="entry name" value="Guanylate cyclase"/>
    <property type="match status" value="1"/>
</dbReference>
<keyword evidence="10" id="KW-0675">Receptor</keyword>
<comment type="similarity">
    <text evidence="14">Belongs to the adenylyl cyclase class-4/guanylyl cyclase family.</text>
</comment>
<dbReference type="GO" id="GO:0043005">
    <property type="term" value="C:neuron projection"/>
    <property type="evidence" value="ECO:0007669"/>
    <property type="project" value="UniProtKB-ARBA"/>
</dbReference>
<dbReference type="InterPro" id="IPR050401">
    <property type="entry name" value="Cyclic_nucleotide_synthase"/>
</dbReference>
<dbReference type="InterPro" id="IPR011009">
    <property type="entry name" value="Kinase-like_dom_sf"/>
</dbReference>
<dbReference type="Gene3D" id="1.10.510.10">
    <property type="entry name" value="Transferase(Phosphotransferase) domain 1"/>
    <property type="match status" value="1"/>
</dbReference>
<feature type="region of interest" description="Disordered" evidence="16">
    <location>
        <begin position="1"/>
        <end position="40"/>
    </location>
</feature>
<keyword evidence="8" id="KW-0342">GTP-binding</keyword>
<protein>
    <recommendedName>
        <fullName evidence="3 15">Guanylate cyclase</fullName>
        <ecNumber evidence="3 15">4.6.1.2</ecNumber>
    </recommendedName>
</protein>
<evidence type="ECO:0000256" key="13">
    <source>
        <dbReference type="ARBA" id="ARBA00023293"/>
    </source>
</evidence>
<keyword evidence="20" id="KW-1185">Reference proteome</keyword>
<keyword evidence="7 17" id="KW-1133">Transmembrane helix</keyword>
<evidence type="ECO:0000259" key="18">
    <source>
        <dbReference type="PROSITE" id="PS50011"/>
    </source>
</evidence>
<dbReference type="SMART" id="SM00044">
    <property type="entry name" value="CYCc"/>
    <property type="match status" value="1"/>
</dbReference>
<name>A0A915PCN9_9BILA</name>
<dbReference type="FunFam" id="3.30.70.1230:FF:000035">
    <property type="entry name" value="Guanylate cyclase"/>
    <property type="match status" value="1"/>
</dbReference>
<evidence type="ECO:0000256" key="7">
    <source>
        <dbReference type="ARBA" id="ARBA00022989"/>
    </source>
</evidence>
<evidence type="ECO:0000256" key="17">
    <source>
        <dbReference type="SAM" id="Phobius"/>
    </source>
</evidence>
<dbReference type="InterPro" id="IPR018297">
    <property type="entry name" value="A/G_cyclase_CS"/>
</dbReference>
<evidence type="ECO:0000256" key="12">
    <source>
        <dbReference type="ARBA" id="ARBA00023239"/>
    </source>
</evidence>
<evidence type="ECO:0000313" key="20">
    <source>
        <dbReference type="Proteomes" id="UP000887581"/>
    </source>
</evidence>
<dbReference type="GO" id="GO:0004383">
    <property type="term" value="F:guanylate cyclase activity"/>
    <property type="evidence" value="ECO:0007669"/>
    <property type="project" value="UniProtKB-EC"/>
</dbReference>
<feature type="domain" description="Protein kinase" evidence="18">
    <location>
        <begin position="509"/>
        <end position="809"/>
    </location>
</feature>
<dbReference type="GO" id="GO:0009582">
    <property type="term" value="P:detection of abiotic stimulus"/>
    <property type="evidence" value="ECO:0007669"/>
    <property type="project" value="UniProtKB-ARBA"/>
</dbReference>
<dbReference type="GO" id="GO:0005886">
    <property type="term" value="C:plasma membrane"/>
    <property type="evidence" value="ECO:0007669"/>
    <property type="project" value="TreeGrafter"/>
</dbReference>
<evidence type="ECO:0000259" key="19">
    <source>
        <dbReference type="PROSITE" id="PS50125"/>
    </source>
</evidence>
<dbReference type="InterPro" id="IPR028082">
    <property type="entry name" value="Peripla_BP_I"/>
</dbReference>
<dbReference type="PANTHER" id="PTHR11920">
    <property type="entry name" value="GUANYLYL CYCLASE"/>
    <property type="match status" value="1"/>
</dbReference>
<dbReference type="Gene3D" id="3.30.70.1230">
    <property type="entry name" value="Nucleotide cyclase"/>
    <property type="match status" value="1"/>
</dbReference>
<dbReference type="InterPro" id="IPR001245">
    <property type="entry name" value="Ser-Thr/Tyr_kinase_cat_dom"/>
</dbReference>
<evidence type="ECO:0000256" key="9">
    <source>
        <dbReference type="ARBA" id="ARBA00023136"/>
    </source>
</evidence>
<keyword evidence="9 17" id="KW-0472">Membrane</keyword>
<evidence type="ECO:0000313" key="21">
    <source>
        <dbReference type="WBParaSite" id="sdigi.contig11.g1174.t1"/>
    </source>
</evidence>
<dbReference type="GO" id="GO:0042330">
    <property type="term" value="P:taxis"/>
    <property type="evidence" value="ECO:0007669"/>
    <property type="project" value="UniProtKB-ARBA"/>
</dbReference>
<evidence type="ECO:0000256" key="2">
    <source>
        <dbReference type="ARBA" id="ARBA00004479"/>
    </source>
</evidence>
<feature type="transmembrane region" description="Helical" evidence="17">
    <location>
        <begin position="457"/>
        <end position="481"/>
    </location>
</feature>
<dbReference type="SUPFAM" id="SSF53822">
    <property type="entry name" value="Periplasmic binding protein-like I"/>
    <property type="match status" value="1"/>
</dbReference>